<organism evidence="2 3">
    <name type="scientific">Exidia glandulosa HHB12029</name>
    <dbReference type="NCBI Taxonomy" id="1314781"/>
    <lineage>
        <taxon>Eukaryota</taxon>
        <taxon>Fungi</taxon>
        <taxon>Dikarya</taxon>
        <taxon>Basidiomycota</taxon>
        <taxon>Agaricomycotina</taxon>
        <taxon>Agaricomycetes</taxon>
        <taxon>Auriculariales</taxon>
        <taxon>Exidiaceae</taxon>
        <taxon>Exidia</taxon>
    </lineage>
</organism>
<accession>A0A165FK77</accession>
<evidence type="ECO:0000313" key="2">
    <source>
        <dbReference type="EMBL" id="KZV89128.1"/>
    </source>
</evidence>
<feature type="region of interest" description="Disordered" evidence="1">
    <location>
        <begin position="16"/>
        <end position="64"/>
    </location>
</feature>
<dbReference type="EMBL" id="KV426080">
    <property type="protein sequence ID" value="KZV89128.1"/>
    <property type="molecule type" value="Genomic_DNA"/>
</dbReference>
<reference evidence="2 3" key="1">
    <citation type="journal article" date="2016" name="Mol. Biol. Evol.">
        <title>Comparative Genomics of Early-Diverging Mushroom-Forming Fungi Provides Insights into the Origins of Lignocellulose Decay Capabilities.</title>
        <authorList>
            <person name="Nagy L.G."/>
            <person name="Riley R."/>
            <person name="Tritt A."/>
            <person name="Adam C."/>
            <person name="Daum C."/>
            <person name="Floudas D."/>
            <person name="Sun H."/>
            <person name="Yadav J.S."/>
            <person name="Pangilinan J."/>
            <person name="Larsson K.H."/>
            <person name="Matsuura K."/>
            <person name="Barry K."/>
            <person name="Labutti K."/>
            <person name="Kuo R."/>
            <person name="Ohm R.A."/>
            <person name="Bhattacharya S.S."/>
            <person name="Shirouzu T."/>
            <person name="Yoshinaga Y."/>
            <person name="Martin F.M."/>
            <person name="Grigoriev I.V."/>
            <person name="Hibbett D.S."/>
        </authorList>
    </citation>
    <scope>NUCLEOTIDE SEQUENCE [LARGE SCALE GENOMIC DNA]</scope>
    <source>
        <strain evidence="2 3">HHB12029</strain>
    </source>
</reference>
<keyword evidence="3" id="KW-1185">Reference proteome</keyword>
<feature type="compositionally biased region" description="Polar residues" evidence="1">
    <location>
        <begin position="21"/>
        <end position="58"/>
    </location>
</feature>
<evidence type="ECO:0000313" key="3">
    <source>
        <dbReference type="Proteomes" id="UP000077266"/>
    </source>
</evidence>
<proteinExistence type="predicted"/>
<dbReference type="InParanoid" id="A0A165FK77"/>
<sequence>MPTKAEEDAFMRTLLAGMDPQSDQAASARTKTASTNQTRQKAPATRQTTPTHALSQLSPRMMSPAKRVLAPVDSFGGGSDMDWDAFDEWEQAQLAQPPKPKTLPTPSYSKEELTRCVVDSVADGGSIKNVTATVAESDEQIFSMSWAHFTTPHLEG</sequence>
<evidence type="ECO:0000256" key="1">
    <source>
        <dbReference type="SAM" id="MobiDB-lite"/>
    </source>
</evidence>
<gene>
    <name evidence="2" type="ORF">EXIGLDRAFT_838688</name>
</gene>
<dbReference type="Proteomes" id="UP000077266">
    <property type="component" value="Unassembled WGS sequence"/>
</dbReference>
<protein>
    <submittedName>
        <fullName evidence="2">Uncharacterized protein</fullName>
    </submittedName>
</protein>
<name>A0A165FK77_EXIGL</name>
<dbReference type="AlphaFoldDB" id="A0A165FK77"/>